<dbReference type="Proteomes" id="UP001500221">
    <property type="component" value="Unassembled WGS sequence"/>
</dbReference>
<evidence type="ECO:0000313" key="2">
    <source>
        <dbReference type="EMBL" id="GAA5148185.1"/>
    </source>
</evidence>
<feature type="transmembrane region" description="Helical" evidence="1">
    <location>
        <begin position="180"/>
        <end position="199"/>
    </location>
</feature>
<keyword evidence="1" id="KW-0812">Transmembrane</keyword>
<feature type="transmembrane region" description="Helical" evidence="1">
    <location>
        <begin position="42"/>
        <end position="66"/>
    </location>
</feature>
<organism evidence="2 3">
    <name type="scientific">Nocardioides marinquilinus</name>
    <dbReference type="NCBI Taxonomy" id="1210400"/>
    <lineage>
        <taxon>Bacteria</taxon>
        <taxon>Bacillati</taxon>
        <taxon>Actinomycetota</taxon>
        <taxon>Actinomycetes</taxon>
        <taxon>Propionibacteriales</taxon>
        <taxon>Nocardioidaceae</taxon>
        <taxon>Nocardioides</taxon>
    </lineage>
</organism>
<name>A0ABP9PS53_9ACTN</name>
<evidence type="ECO:0000313" key="3">
    <source>
        <dbReference type="Proteomes" id="UP001500221"/>
    </source>
</evidence>
<sequence>MEDVAERQVFRPTSGRVSGVLALLVGLGLAVLGLTTSGGVEWALVAVGVFVAVLAWAAMLRPVVIVEDDRLVLRNMVDTVRIPLAAIEEIAVRQVLAVRVGERRFTSAAIGRSRRQIRRDDKLPGAGRDRSPVELAEDSYGMFVEDRIRTLSKQARERLGIAPFSDEQERLGAEVTKTPAVAEITGLAVPAVALVVLIVL</sequence>
<protein>
    <recommendedName>
        <fullName evidence="4">PH domain-containing protein</fullName>
    </recommendedName>
</protein>
<keyword evidence="1" id="KW-1133">Transmembrane helix</keyword>
<comment type="caution">
    <text evidence="2">The sequence shown here is derived from an EMBL/GenBank/DDBJ whole genome shotgun (WGS) entry which is preliminary data.</text>
</comment>
<dbReference type="RefSeq" id="WP_345458154.1">
    <property type="nucleotide sequence ID" value="NZ_BAABKG010000002.1"/>
</dbReference>
<proteinExistence type="predicted"/>
<accession>A0ABP9PS53</accession>
<keyword evidence="1" id="KW-0472">Membrane</keyword>
<reference evidence="3" key="1">
    <citation type="journal article" date="2019" name="Int. J. Syst. Evol. Microbiol.">
        <title>The Global Catalogue of Microorganisms (GCM) 10K type strain sequencing project: providing services to taxonomists for standard genome sequencing and annotation.</title>
        <authorList>
            <consortium name="The Broad Institute Genomics Platform"/>
            <consortium name="The Broad Institute Genome Sequencing Center for Infectious Disease"/>
            <person name="Wu L."/>
            <person name="Ma J."/>
        </authorList>
    </citation>
    <scope>NUCLEOTIDE SEQUENCE [LARGE SCALE GENOMIC DNA]</scope>
    <source>
        <strain evidence="3">JCM 18459</strain>
    </source>
</reference>
<evidence type="ECO:0008006" key="4">
    <source>
        <dbReference type="Google" id="ProtNLM"/>
    </source>
</evidence>
<evidence type="ECO:0000256" key="1">
    <source>
        <dbReference type="SAM" id="Phobius"/>
    </source>
</evidence>
<gene>
    <name evidence="2" type="ORF">GCM10023340_21720</name>
</gene>
<keyword evidence="3" id="KW-1185">Reference proteome</keyword>
<dbReference type="EMBL" id="BAABKG010000002">
    <property type="protein sequence ID" value="GAA5148185.1"/>
    <property type="molecule type" value="Genomic_DNA"/>
</dbReference>
<feature type="transmembrane region" description="Helical" evidence="1">
    <location>
        <begin position="17"/>
        <end position="36"/>
    </location>
</feature>